<proteinExistence type="predicted"/>
<name>A0AAW4CAN4_9STRE</name>
<feature type="non-terminal residue" evidence="1">
    <location>
        <position position="71"/>
    </location>
</feature>
<dbReference type="EMBL" id="JACSZI010000180">
    <property type="protein sequence ID" value="MBF9674652.1"/>
    <property type="molecule type" value="Genomic_DNA"/>
</dbReference>
<reference evidence="1" key="1">
    <citation type="journal article" date="2020" name="J. Clin. Microbiol.">
        <title>Streptococcus pseudopneumoniae: Use of whole genome sequences to validate methods used for identification.</title>
        <authorList>
            <person name="Jensen C.S."/>
            <person name="Iversen K.H."/>
            <person name="Dargis R."/>
            <person name="Shewmaker P."/>
            <person name="Rasmussen S."/>
            <person name="Christensen J.J."/>
            <person name="Nielsen X.C."/>
        </authorList>
    </citation>
    <scope>NUCLEOTIDE SEQUENCE</scope>
    <source>
        <strain evidence="1">256-03</strain>
    </source>
</reference>
<comment type="caution">
    <text evidence="1">The sequence shown here is derived from an EMBL/GenBank/DDBJ whole genome shotgun (WGS) entry which is preliminary data.</text>
</comment>
<gene>
    <name evidence="1" type="ORF">IAI20_11660</name>
</gene>
<protein>
    <submittedName>
        <fullName evidence="1">Uncharacterized protein</fullName>
    </submittedName>
</protein>
<dbReference type="RefSeq" id="WP_196313506.1">
    <property type="nucleotide sequence ID" value="NZ_JACSZI010000180.1"/>
</dbReference>
<dbReference type="Proteomes" id="UP000743672">
    <property type="component" value="Unassembled WGS sequence"/>
</dbReference>
<sequence>MFADSLVELQTLAQRQVIGSRGKTVAKQASRVEMTDAVMEVSSRIAAYAEEVGNVELEADVTFSRTEVLNR</sequence>
<evidence type="ECO:0000313" key="1">
    <source>
        <dbReference type="EMBL" id="MBF9674652.1"/>
    </source>
</evidence>
<evidence type="ECO:0000313" key="2">
    <source>
        <dbReference type="Proteomes" id="UP000743672"/>
    </source>
</evidence>
<accession>A0AAW4CAN4</accession>
<organism evidence="1 2">
    <name type="scientific">Streptococcus pseudopneumoniae</name>
    <dbReference type="NCBI Taxonomy" id="257758"/>
    <lineage>
        <taxon>Bacteria</taxon>
        <taxon>Bacillati</taxon>
        <taxon>Bacillota</taxon>
        <taxon>Bacilli</taxon>
        <taxon>Lactobacillales</taxon>
        <taxon>Streptococcaceae</taxon>
        <taxon>Streptococcus</taxon>
    </lineage>
</organism>
<dbReference type="AlphaFoldDB" id="A0AAW4CAN4"/>